<evidence type="ECO:0000259" key="7">
    <source>
        <dbReference type="SMART" id="SM00134"/>
    </source>
</evidence>
<dbReference type="AlphaFoldDB" id="A0A6P5L1H6"/>
<evidence type="ECO:0000256" key="3">
    <source>
        <dbReference type="ARBA" id="ARBA00022729"/>
    </source>
</evidence>
<dbReference type="Proteomes" id="UP000515140">
    <property type="component" value="Unplaced"/>
</dbReference>
<dbReference type="Pfam" id="PF00087">
    <property type="entry name" value="Toxin_TOLIP"/>
    <property type="match status" value="1"/>
</dbReference>
<dbReference type="InterPro" id="IPR045860">
    <property type="entry name" value="Snake_toxin-like_sf"/>
</dbReference>
<keyword evidence="6" id="KW-0812">Transmembrane</keyword>
<comment type="subcellular location">
    <subcellularLocation>
        <location evidence="1">Cell membrane</location>
    </subcellularLocation>
</comment>
<dbReference type="PANTHER" id="PTHR16983:SF16">
    <property type="entry name" value="UPAR_LY6 DOMAIN-CONTAINING PROTEIN"/>
    <property type="match status" value="1"/>
</dbReference>
<dbReference type="InterPro" id="IPR051110">
    <property type="entry name" value="Ly-6/neurotoxin-like_GPI-ap"/>
</dbReference>
<dbReference type="InParanoid" id="A0A6P5L1H6"/>
<dbReference type="FunCoup" id="A0A6P5L1H6">
    <property type="interactions" value="28"/>
</dbReference>
<dbReference type="PANTHER" id="PTHR16983">
    <property type="entry name" value="UPAR/LY6 DOMAIN-CONTAINING PROTEIN"/>
    <property type="match status" value="1"/>
</dbReference>
<name>A0A6P5L1H6_PHACI</name>
<evidence type="ECO:0000256" key="5">
    <source>
        <dbReference type="ARBA" id="ARBA00023180"/>
    </source>
</evidence>
<dbReference type="GeneID" id="110214203"/>
<accession>A0A6P5L1H6</accession>
<sequence length="138" mass="14780">MLGTTKETMWASRLVLLAVTTAAFGELVAWALKCYSCQQPTNVSECTTIADCAPDETMCKTTMYSLEEVYPFLGDATVTKACAQKCVPSDVDGIGLTRPVSCCNQDLCNTGGAAALGSFGGVVFTLLFFTFLLLYTRI</sequence>
<dbReference type="GO" id="GO:0005886">
    <property type="term" value="C:plasma membrane"/>
    <property type="evidence" value="ECO:0007669"/>
    <property type="project" value="UniProtKB-SubCell"/>
</dbReference>
<evidence type="ECO:0000256" key="2">
    <source>
        <dbReference type="ARBA" id="ARBA00022475"/>
    </source>
</evidence>
<keyword evidence="6" id="KW-1133">Transmembrane helix</keyword>
<proteinExistence type="predicted"/>
<dbReference type="InterPro" id="IPR035076">
    <property type="entry name" value="Toxin/TOLIP"/>
</dbReference>
<dbReference type="InterPro" id="IPR016054">
    <property type="entry name" value="LY6_UPA_recep-like"/>
</dbReference>
<dbReference type="KEGG" id="pcw:110214203"/>
<evidence type="ECO:0000256" key="1">
    <source>
        <dbReference type="ARBA" id="ARBA00004236"/>
    </source>
</evidence>
<dbReference type="SMART" id="SM00134">
    <property type="entry name" value="LU"/>
    <property type="match status" value="1"/>
</dbReference>
<gene>
    <name evidence="9" type="primary">LOC110214203</name>
</gene>
<keyword evidence="5" id="KW-0325">Glycoprotein</keyword>
<keyword evidence="3" id="KW-0732">Signal</keyword>
<keyword evidence="2" id="KW-1003">Cell membrane</keyword>
<feature type="domain" description="UPAR/Ly6" evidence="7">
    <location>
        <begin position="32"/>
        <end position="117"/>
    </location>
</feature>
<evidence type="ECO:0000313" key="8">
    <source>
        <dbReference type="Proteomes" id="UP000515140"/>
    </source>
</evidence>
<dbReference type="Gene3D" id="2.10.60.10">
    <property type="entry name" value="CD59"/>
    <property type="match status" value="1"/>
</dbReference>
<reference evidence="9" key="1">
    <citation type="submission" date="2025-08" db="UniProtKB">
        <authorList>
            <consortium name="RefSeq"/>
        </authorList>
    </citation>
    <scope>IDENTIFICATION</scope>
    <source>
        <tissue evidence="9">Spleen</tissue>
    </source>
</reference>
<dbReference type="FunFam" id="2.10.60.10:FF:000003">
    <property type="entry name" value="lymphocyte antigen 6E isoform X1"/>
    <property type="match status" value="1"/>
</dbReference>
<evidence type="ECO:0000256" key="6">
    <source>
        <dbReference type="SAM" id="Phobius"/>
    </source>
</evidence>
<keyword evidence="8" id="KW-1185">Reference proteome</keyword>
<protein>
    <submittedName>
        <fullName evidence="9">Ly6/PLAUR domain-containing protein 2-like isoform X1</fullName>
    </submittedName>
</protein>
<organism evidence="8 9">
    <name type="scientific">Phascolarctos cinereus</name>
    <name type="common">Koala</name>
    <dbReference type="NCBI Taxonomy" id="38626"/>
    <lineage>
        <taxon>Eukaryota</taxon>
        <taxon>Metazoa</taxon>
        <taxon>Chordata</taxon>
        <taxon>Craniata</taxon>
        <taxon>Vertebrata</taxon>
        <taxon>Euteleostomi</taxon>
        <taxon>Mammalia</taxon>
        <taxon>Metatheria</taxon>
        <taxon>Diprotodontia</taxon>
        <taxon>Phascolarctidae</taxon>
        <taxon>Phascolarctos</taxon>
    </lineage>
</organism>
<dbReference type="SUPFAM" id="SSF57302">
    <property type="entry name" value="Snake toxin-like"/>
    <property type="match status" value="1"/>
</dbReference>
<keyword evidence="4 6" id="KW-0472">Membrane</keyword>
<feature type="transmembrane region" description="Helical" evidence="6">
    <location>
        <begin position="112"/>
        <end position="135"/>
    </location>
</feature>
<dbReference type="RefSeq" id="XP_020850649.1">
    <property type="nucleotide sequence ID" value="XM_020994990.1"/>
</dbReference>
<evidence type="ECO:0000256" key="4">
    <source>
        <dbReference type="ARBA" id="ARBA00023136"/>
    </source>
</evidence>
<evidence type="ECO:0000313" key="9">
    <source>
        <dbReference type="RefSeq" id="XP_020850649.1"/>
    </source>
</evidence>